<dbReference type="InterPro" id="IPR036291">
    <property type="entry name" value="NAD(P)-bd_dom_sf"/>
</dbReference>
<dbReference type="InterPro" id="IPR002347">
    <property type="entry name" value="SDR_fam"/>
</dbReference>
<reference evidence="4" key="1">
    <citation type="submission" date="2023-11" db="EMBL/GenBank/DDBJ databases">
        <authorList>
            <person name="De Vega J J."/>
            <person name="De Vega J J."/>
        </authorList>
    </citation>
    <scope>NUCLEOTIDE SEQUENCE</scope>
</reference>
<dbReference type="GO" id="GO:0005783">
    <property type="term" value="C:endoplasmic reticulum"/>
    <property type="evidence" value="ECO:0007669"/>
    <property type="project" value="TreeGrafter"/>
</dbReference>
<organism evidence="4 5">
    <name type="scientific">Mycena citricolor</name>
    <dbReference type="NCBI Taxonomy" id="2018698"/>
    <lineage>
        <taxon>Eukaryota</taxon>
        <taxon>Fungi</taxon>
        <taxon>Dikarya</taxon>
        <taxon>Basidiomycota</taxon>
        <taxon>Agaricomycotina</taxon>
        <taxon>Agaricomycetes</taxon>
        <taxon>Agaricomycetidae</taxon>
        <taxon>Agaricales</taxon>
        <taxon>Marasmiineae</taxon>
        <taxon>Mycenaceae</taxon>
        <taxon>Mycena</taxon>
    </lineage>
</organism>
<keyword evidence="5" id="KW-1185">Reference proteome</keyword>
<dbReference type="Gene3D" id="3.40.50.720">
    <property type="entry name" value="NAD(P)-binding Rossmann-like Domain"/>
    <property type="match status" value="1"/>
</dbReference>
<evidence type="ECO:0000256" key="2">
    <source>
        <dbReference type="ARBA" id="ARBA00023002"/>
    </source>
</evidence>
<dbReference type="PANTHER" id="PTHR43086:SF2">
    <property type="entry name" value="HYDROXYSTEROID DEHYDROGENASE-LIKE PROTEIN 1"/>
    <property type="match status" value="1"/>
</dbReference>
<dbReference type="EMBL" id="CAVNYO010000053">
    <property type="protein sequence ID" value="CAK5264335.1"/>
    <property type="molecule type" value="Genomic_DNA"/>
</dbReference>
<proteinExistence type="predicted"/>
<keyword evidence="2" id="KW-0560">Oxidoreductase</keyword>
<dbReference type="Proteomes" id="UP001295794">
    <property type="component" value="Unassembled WGS sequence"/>
</dbReference>
<name>A0AAD2GV22_9AGAR</name>
<gene>
    <name evidence="3" type="ORF">MYCIT1_LOCUS4405</name>
    <name evidence="4" type="ORF">MYCIT1_LOCUS4594</name>
</gene>
<evidence type="ECO:0000313" key="5">
    <source>
        <dbReference type="Proteomes" id="UP001295794"/>
    </source>
</evidence>
<dbReference type="GO" id="GO:0016491">
    <property type="term" value="F:oxidoreductase activity"/>
    <property type="evidence" value="ECO:0007669"/>
    <property type="project" value="UniProtKB-KW"/>
</dbReference>
<dbReference type="SUPFAM" id="SSF51735">
    <property type="entry name" value="NAD(P)-binding Rossmann-fold domains"/>
    <property type="match status" value="1"/>
</dbReference>
<evidence type="ECO:0000256" key="1">
    <source>
        <dbReference type="ARBA" id="ARBA00022857"/>
    </source>
</evidence>
<evidence type="ECO:0000313" key="3">
    <source>
        <dbReference type="EMBL" id="CAK5264335.1"/>
    </source>
</evidence>
<sequence length="76" mass="7918">VTVRFVQQTVSVLLQTFVLPGISLKTFGAKKGAWAVVTGASDGIGKEFATQLAGQGFNVLLVARNAAVLNTVAEEI</sequence>
<accession>A0AAD2GV22</accession>
<dbReference type="AlphaFoldDB" id="A0AAD2GV22"/>
<dbReference type="PANTHER" id="PTHR43086">
    <property type="entry name" value="VERY-LONG-CHAIN 3-OXOOACYL-COA REDUCTASE"/>
    <property type="match status" value="1"/>
</dbReference>
<evidence type="ECO:0000313" key="4">
    <source>
        <dbReference type="EMBL" id="CAK5264433.1"/>
    </source>
</evidence>
<comment type="caution">
    <text evidence="4">The sequence shown here is derived from an EMBL/GenBank/DDBJ whole genome shotgun (WGS) entry which is preliminary data.</text>
</comment>
<feature type="non-terminal residue" evidence="4">
    <location>
        <position position="76"/>
    </location>
</feature>
<dbReference type="GO" id="GO:0030497">
    <property type="term" value="P:fatty acid elongation"/>
    <property type="evidence" value="ECO:0007669"/>
    <property type="project" value="TreeGrafter"/>
</dbReference>
<feature type="non-terminal residue" evidence="4">
    <location>
        <position position="1"/>
    </location>
</feature>
<protein>
    <submittedName>
        <fullName evidence="4">Uncharacterized protein</fullName>
    </submittedName>
</protein>
<dbReference type="Pfam" id="PF00106">
    <property type="entry name" value="adh_short"/>
    <property type="match status" value="1"/>
</dbReference>
<dbReference type="EMBL" id="CAVNYO010000056">
    <property type="protein sequence ID" value="CAK5264433.1"/>
    <property type="molecule type" value="Genomic_DNA"/>
</dbReference>
<keyword evidence="1" id="KW-0521">NADP</keyword>